<sequence>MQPMKDCNVDLQNRDIAVCEGYFRQSNVPCSLVSRFGLHFSPVVRLTDIKIINCGEGTDSSAIKNTTLSRLISQSPVALPVVMRRAVYSAIDNSIPPSKQECPRLQVVLAAFKTGKQYSVCDF</sequence>
<name>A0A5K3FJK8_MESCO</name>
<reference evidence="1" key="1">
    <citation type="submission" date="2019-11" db="UniProtKB">
        <authorList>
            <consortium name="WormBaseParasite"/>
        </authorList>
    </citation>
    <scope>IDENTIFICATION</scope>
</reference>
<organism evidence="1">
    <name type="scientific">Mesocestoides corti</name>
    <name type="common">Flatworm</name>
    <dbReference type="NCBI Taxonomy" id="53468"/>
    <lineage>
        <taxon>Eukaryota</taxon>
        <taxon>Metazoa</taxon>
        <taxon>Spiralia</taxon>
        <taxon>Lophotrochozoa</taxon>
        <taxon>Platyhelminthes</taxon>
        <taxon>Cestoda</taxon>
        <taxon>Eucestoda</taxon>
        <taxon>Cyclophyllidea</taxon>
        <taxon>Mesocestoididae</taxon>
        <taxon>Mesocestoides</taxon>
    </lineage>
</organism>
<protein>
    <submittedName>
        <fullName evidence="1">Uncharacterized protein</fullName>
    </submittedName>
</protein>
<dbReference type="WBParaSite" id="MCU_009027-RA">
    <property type="protein sequence ID" value="MCU_009027-RA"/>
    <property type="gene ID" value="MCU_009027"/>
</dbReference>
<accession>A0A5K3FJK8</accession>
<evidence type="ECO:0000313" key="1">
    <source>
        <dbReference type="WBParaSite" id="MCU_009027-RA"/>
    </source>
</evidence>
<proteinExistence type="predicted"/>
<dbReference type="AlphaFoldDB" id="A0A5K3FJK8"/>